<keyword evidence="3" id="KW-1185">Reference proteome</keyword>
<reference evidence="2 3" key="1">
    <citation type="submission" date="2024-09" db="EMBL/GenBank/DDBJ databases">
        <title>Chromosome-scale assembly of Riccia sorocarpa.</title>
        <authorList>
            <person name="Paukszto L."/>
        </authorList>
    </citation>
    <scope>NUCLEOTIDE SEQUENCE [LARGE SCALE GENOMIC DNA]</scope>
    <source>
        <strain evidence="2">LP-2024</strain>
        <tissue evidence="2">Aerial parts of the thallus</tissue>
    </source>
</reference>
<gene>
    <name evidence="2" type="ORF">R1sor_014307</name>
</gene>
<dbReference type="EMBL" id="JBJQOH010000004">
    <property type="protein sequence ID" value="KAL3687998.1"/>
    <property type="molecule type" value="Genomic_DNA"/>
</dbReference>
<name>A0ABD3H9J1_9MARC</name>
<accession>A0ABD3H9J1</accession>
<evidence type="ECO:0000256" key="1">
    <source>
        <dbReference type="SAM" id="MobiDB-lite"/>
    </source>
</evidence>
<organism evidence="2 3">
    <name type="scientific">Riccia sorocarpa</name>
    <dbReference type="NCBI Taxonomy" id="122646"/>
    <lineage>
        <taxon>Eukaryota</taxon>
        <taxon>Viridiplantae</taxon>
        <taxon>Streptophyta</taxon>
        <taxon>Embryophyta</taxon>
        <taxon>Marchantiophyta</taxon>
        <taxon>Marchantiopsida</taxon>
        <taxon>Marchantiidae</taxon>
        <taxon>Marchantiales</taxon>
        <taxon>Ricciaceae</taxon>
        <taxon>Riccia</taxon>
    </lineage>
</organism>
<evidence type="ECO:0000313" key="2">
    <source>
        <dbReference type="EMBL" id="KAL3687998.1"/>
    </source>
</evidence>
<dbReference type="Proteomes" id="UP001633002">
    <property type="component" value="Unassembled WGS sequence"/>
</dbReference>
<proteinExistence type="predicted"/>
<comment type="caution">
    <text evidence="2">The sequence shown here is derived from an EMBL/GenBank/DDBJ whole genome shotgun (WGS) entry which is preliminary data.</text>
</comment>
<sequence length="124" mass="13381">MSMHACVHSWLADSQTSLLSVYFSTFSFNTRGSLLLRPPGRNVHRTSDGRPDVWVGGGPPGQSGHVRPGPGAKGTGTVDLLPSPPADRAPARPPGEVARPAAVWRGTEQPVRPEWRGMRARFTF</sequence>
<evidence type="ECO:0000313" key="3">
    <source>
        <dbReference type="Proteomes" id="UP001633002"/>
    </source>
</evidence>
<feature type="region of interest" description="Disordered" evidence="1">
    <location>
        <begin position="39"/>
        <end position="110"/>
    </location>
</feature>
<feature type="compositionally biased region" description="Pro residues" evidence="1">
    <location>
        <begin position="82"/>
        <end position="93"/>
    </location>
</feature>
<dbReference type="AlphaFoldDB" id="A0ABD3H9J1"/>
<protein>
    <submittedName>
        <fullName evidence="2">Uncharacterized protein</fullName>
    </submittedName>
</protein>